<keyword evidence="3" id="KW-1185">Reference proteome</keyword>
<proteinExistence type="predicted"/>
<reference evidence="2" key="1">
    <citation type="submission" date="2020-04" db="EMBL/GenBank/DDBJ databases">
        <authorList>
            <person name="Alioto T."/>
            <person name="Alioto T."/>
            <person name="Gomez Garrido J."/>
        </authorList>
    </citation>
    <scope>NUCLEOTIDE SEQUENCE</scope>
    <source>
        <strain evidence="2">A484AB</strain>
    </source>
</reference>
<gene>
    <name evidence="2" type="ORF">PACLA_8A042653</name>
</gene>
<feature type="compositionally biased region" description="Polar residues" evidence="1">
    <location>
        <begin position="466"/>
        <end position="476"/>
    </location>
</feature>
<evidence type="ECO:0000313" key="2">
    <source>
        <dbReference type="EMBL" id="CAB4038270.1"/>
    </source>
</evidence>
<feature type="region of interest" description="Disordered" evidence="1">
    <location>
        <begin position="560"/>
        <end position="608"/>
    </location>
</feature>
<feature type="compositionally biased region" description="Basic and acidic residues" evidence="1">
    <location>
        <begin position="269"/>
        <end position="280"/>
    </location>
</feature>
<feature type="compositionally biased region" description="Basic and acidic residues" evidence="1">
    <location>
        <begin position="11"/>
        <end position="38"/>
    </location>
</feature>
<feature type="compositionally biased region" description="Basic and acidic residues" evidence="1">
    <location>
        <begin position="109"/>
        <end position="119"/>
    </location>
</feature>
<feature type="region of interest" description="Disordered" evidence="1">
    <location>
        <begin position="94"/>
        <end position="140"/>
    </location>
</feature>
<protein>
    <submittedName>
        <fullName evidence="2">Uncharacterized protein</fullName>
    </submittedName>
</protein>
<feature type="compositionally biased region" description="Basic and acidic residues" evidence="1">
    <location>
        <begin position="210"/>
        <end position="261"/>
    </location>
</feature>
<feature type="region of interest" description="Disordered" evidence="1">
    <location>
        <begin position="210"/>
        <end position="505"/>
    </location>
</feature>
<evidence type="ECO:0000256" key="1">
    <source>
        <dbReference type="SAM" id="MobiDB-lite"/>
    </source>
</evidence>
<sequence>MAAEWDNLIPDSRDMPSKNDSFHEDFEDNSDRKMESKKPSKSRKKKTYSSTSEQSLLSEDQDEYSVTEYVMEYTDIFEPSTQQKLDFVDIQEGDRISEASDDEIVAHSSEAKTYEHTDILDSEESEDSSRLPPVDTGVDTFGIDVDLGMNNGIADESEENDEALVMDNEGHNTSSKNIETNLGNLVEIEGNGKRENKQVDAQVKVENEQVEVPKVKSEHKQVEKVKHESKQMEVPKVKSENKQVEKMKSENRQMEAQKVDEVIEQGSEGGEKEESGKEDEKESDDEQSEEQVEILAEDDYSDDTTEVDKLIQDNNTKVENKIYQKKTKSKMVSSGTQAREAEPLLNTSQTPSPPETPSPSQTPSPEPQESSRHRKQFTPREYPGKAVKSIAIGTDDDYPSNEYTKERHARASPAESQKRGKGSTGKVRPRQNNENGVKTPKKASTPTSTRTQTSTRTPTSSRSHRQANGDTPTPRSKQLRGERGSQSSDAMFFKSRLSQTSKRHPKRHVWLVRDSEIHRLIAEKAAILRRFKEEGITGRVKSKGFPNYSEVDVLGLPSVGFSGRTKDDSHRSSLPYDRHPSSRSSQGGYHGGLSSEDEDERTNRLGTKGGKGFMKQKLFLLFLTVT</sequence>
<feature type="compositionally biased region" description="Acidic residues" evidence="1">
    <location>
        <begin position="281"/>
        <end position="305"/>
    </location>
</feature>
<comment type="caution">
    <text evidence="2">The sequence shown here is derived from an EMBL/GenBank/DDBJ whole genome shotgun (WGS) entry which is preliminary data.</text>
</comment>
<dbReference type="Proteomes" id="UP001152795">
    <property type="component" value="Unassembled WGS sequence"/>
</dbReference>
<feature type="compositionally biased region" description="Basic and acidic residues" evidence="1">
    <location>
        <begin position="564"/>
        <end position="580"/>
    </location>
</feature>
<dbReference type="EMBL" id="CACRXK020024008">
    <property type="protein sequence ID" value="CAB4038270.1"/>
    <property type="molecule type" value="Genomic_DNA"/>
</dbReference>
<organism evidence="2 3">
    <name type="scientific">Paramuricea clavata</name>
    <name type="common">Red gorgonian</name>
    <name type="synonym">Violescent sea-whip</name>
    <dbReference type="NCBI Taxonomy" id="317549"/>
    <lineage>
        <taxon>Eukaryota</taxon>
        <taxon>Metazoa</taxon>
        <taxon>Cnidaria</taxon>
        <taxon>Anthozoa</taxon>
        <taxon>Octocorallia</taxon>
        <taxon>Malacalcyonacea</taxon>
        <taxon>Plexauridae</taxon>
        <taxon>Paramuricea</taxon>
    </lineage>
</organism>
<dbReference type="AlphaFoldDB" id="A0A7D9LSE5"/>
<name>A0A7D9LSE5_PARCT</name>
<feature type="region of interest" description="Disordered" evidence="1">
    <location>
        <begin position="1"/>
        <end position="64"/>
    </location>
</feature>
<accession>A0A7D9LSE5</accession>
<evidence type="ECO:0000313" key="3">
    <source>
        <dbReference type="Proteomes" id="UP001152795"/>
    </source>
</evidence>
<feature type="compositionally biased region" description="Pro residues" evidence="1">
    <location>
        <begin position="351"/>
        <end position="366"/>
    </location>
</feature>
<feature type="compositionally biased region" description="Basic and acidic residues" evidence="1">
    <location>
        <begin position="306"/>
        <end position="322"/>
    </location>
</feature>
<feature type="compositionally biased region" description="Low complexity" evidence="1">
    <location>
        <begin position="442"/>
        <end position="461"/>
    </location>
</feature>